<dbReference type="InterPro" id="IPR045584">
    <property type="entry name" value="Pilin-like"/>
</dbReference>
<proteinExistence type="inferred from homology"/>
<dbReference type="PANTHER" id="PTHR30093">
    <property type="entry name" value="GENERAL SECRETION PATHWAY PROTEIN G"/>
    <property type="match status" value="1"/>
</dbReference>
<evidence type="ECO:0000256" key="2">
    <source>
        <dbReference type="ARBA" id="ARBA00022481"/>
    </source>
</evidence>
<evidence type="ECO:0000256" key="4">
    <source>
        <dbReference type="SAM" id="Phobius"/>
    </source>
</evidence>
<keyword evidence="4" id="KW-0472">Membrane</keyword>
<dbReference type="OrthoDB" id="115249at2"/>
<keyword evidence="6" id="KW-1185">Reference proteome</keyword>
<dbReference type="Pfam" id="PF07963">
    <property type="entry name" value="N_methyl"/>
    <property type="match status" value="1"/>
</dbReference>
<evidence type="ECO:0000256" key="1">
    <source>
        <dbReference type="ARBA" id="ARBA00005233"/>
    </source>
</evidence>
<reference evidence="5 6" key="1">
    <citation type="submission" date="2017-02" db="EMBL/GenBank/DDBJ databases">
        <title>Whole genome sequencing of Rhodanobacter lindaniclasticus DSM 17932.</title>
        <authorList>
            <person name="Kumar S."/>
            <person name="Patil P."/>
            <person name="Patil P.B."/>
        </authorList>
    </citation>
    <scope>NUCLEOTIDE SEQUENCE [LARGE SCALE GENOMIC DNA]</scope>
    <source>
        <strain evidence="5 6">DSM 17932</strain>
    </source>
</reference>
<keyword evidence="4" id="KW-0812">Transmembrane</keyword>
<name>A0A4S3KGG7_9GAMM</name>
<dbReference type="Proteomes" id="UP000306317">
    <property type="component" value="Unassembled WGS sequence"/>
</dbReference>
<dbReference type="NCBIfam" id="TIGR02532">
    <property type="entry name" value="IV_pilin_GFxxxE"/>
    <property type="match status" value="1"/>
</dbReference>
<dbReference type="Gene3D" id="3.30.700.10">
    <property type="entry name" value="Glycoprotein, Type 4 Pilin"/>
    <property type="match status" value="1"/>
</dbReference>
<keyword evidence="2" id="KW-0488">Methylation</keyword>
<evidence type="ECO:0000313" key="6">
    <source>
        <dbReference type="Proteomes" id="UP000306317"/>
    </source>
</evidence>
<feature type="transmembrane region" description="Helical" evidence="4">
    <location>
        <begin position="12"/>
        <end position="30"/>
    </location>
</feature>
<protein>
    <submittedName>
        <fullName evidence="5">Pilus assembly protein PilA</fullName>
    </submittedName>
</protein>
<dbReference type="PANTHER" id="PTHR30093:SF34">
    <property type="entry name" value="PREPILIN PEPTIDASE-DEPENDENT PROTEIN D"/>
    <property type="match status" value="1"/>
</dbReference>
<dbReference type="PROSITE" id="PS00409">
    <property type="entry name" value="PROKAR_NTER_METHYL"/>
    <property type="match status" value="1"/>
</dbReference>
<keyword evidence="4" id="KW-1133">Transmembrane helix</keyword>
<dbReference type="InterPro" id="IPR012902">
    <property type="entry name" value="N_methyl_site"/>
</dbReference>
<evidence type="ECO:0000256" key="3">
    <source>
        <dbReference type="RuleBase" id="RU000389"/>
    </source>
</evidence>
<comment type="similarity">
    <text evidence="1 3">Belongs to the N-Me-Phe pilin family.</text>
</comment>
<accession>A0A4S3KGG7</accession>
<evidence type="ECO:0000313" key="5">
    <source>
        <dbReference type="EMBL" id="THD07676.1"/>
    </source>
</evidence>
<dbReference type="SUPFAM" id="SSF54523">
    <property type="entry name" value="Pili subunits"/>
    <property type="match status" value="1"/>
</dbReference>
<dbReference type="AlphaFoldDB" id="A0A4S3KGG7"/>
<dbReference type="RefSeq" id="WP_136258306.1">
    <property type="nucleotide sequence ID" value="NZ_MWIO01000025.1"/>
</dbReference>
<comment type="caution">
    <text evidence="5">The sequence shown here is derived from an EMBL/GenBank/DDBJ whole genome shotgun (WGS) entry which is preliminary data.</text>
</comment>
<keyword evidence="3" id="KW-0281">Fimbrium</keyword>
<dbReference type="GO" id="GO:0007155">
    <property type="term" value="P:cell adhesion"/>
    <property type="evidence" value="ECO:0007669"/>
    <property type="project" value="InterPro"/>
</dbReference>
<dbReference type="Pfam" id="PF00114">
    <property type="entry name" value="Pilin"/>
    <property type="match status" value="1"/>
</dbReference>
<gene>
    <name evidence="5" type="ORF">B1991_08580</name>
</gene>
<dbReference type="GO" id="GO:0009289">
    <property type="term" value="C:pilus"/>
    <property type="evidence" value="ECO:0007669"/>
    <property type="project" value="InterPro"/>
</dbReference>
<dbReference type="InterPro" id="IPR001082">
    <property type="entry name" value="Pilin"/>
</dbReference>
<dbReference type="EMBL" id="MWIO01000025">
    <property type="protein sequence ID" value="THD07676.1"/>
    <property type="molecule type" value="Genomic_DNA"/>
</dbReference>
<organism evidence="5 6">
    <name type="scientific">Rhodanobacter lindaniclasticus</name>
    <dbReference type="NCBI Taxonomy" id="75310"/>
    <lineage>
        <taxon>Bacteria</taxon>
        <taxon>Pseudomonadati</taxon>
        <taxon>Pseudomonadota</taxon>
        <taxon>Gammaproteobacteria</taxon>
        <taxon>Lysobacterales</taxon>
        <taxon>Rhodanobacteraceae</taxon>
        <taxon>Rhodanobacter</taxon>
    </lineage>
</organism>
<sequence length="161" mass="17256">MTRKRGFTLIELMIVVAIIGVLAAIAIPAYQSYVIRAQTTEAFSLGSFVQPKIVDYYRQFGHFPADNRASGVPSAGSIIGHYVGAVTVDDGVINIRFRDKNINSALQGQVLSLRPLVVKGSPHSPIAWACGESPAPEGMSVIGTNRTTLKPIYLPSSCRGP</sequence>